<reference evidence="4" key="1">
    <citation type="journal article" date="2017" name="Genome Announc.">
        <title>Genome sequences of Cyberlindnera fabianii 65, Pichia kudriavzevii 129, and Saccharomyces cerevisiae 131 isolated from fermented masau fruits in Zimbabwe.</title>
        <authorList>
            <person name="van Rijswijck I.M.H."/>
            <person name="Derks M.F.L."/>
            <person name="Abee T."/>
            <person name="de Ridder D."/>
            <person name="Smid E.J."/>
        </authorList>
    </citation>
    <scope>NUCLEOTIDE SEQUENCE [LARGE SCALE GENOMIC DNA]</scope>
    <source>
        <strain evidence="4">65</strain>
    </source>
</reference>
<organism evidence="3 4">
    <name type="scientific">Cyberlindnera fabianii</name>
    <name type="common">Yeast</name>
    <name type="synonym">Hansenula fabianii</name>
    <dbReference type="NCBI Taxonomy" id="36022"/>
    <lineage>
        <taxon>Eukaryota</taxon>
        <taxon>Fungi</taxon>
        <taxon>Dikarya</taxon>
        <taxon>Ascomycota</taxon>
        <taxon>Saccharomycotina</taxon>
        <taxon>Saccharomycetes</taxon>
        <taxon>Phaffomycetales</taxon>
        <taxon>Phaffomycetaceae</taxon>
        <taxon>Cyberlindnera</taxon>
    </lineage>
</organism>
<evidence type="ECO:0000313" key="3">
    <source>
        <dbReference type="EMBL" id="ONH67685.1"/>
    </source>
</evidence>
<feature type="region of interest" description="Disordered" evidence="2">
    <location>
        <begin position="165"/>
        <end position="195"/>
    </location>
</feature>
<dbReference type="STRING" id="36022.A0A1V2L7V2"/>
<gene>
    <name evidence="3" type="ORF">BON22_2417</name>
</gene>
<dbReference type="GO" id="GO:0005774">
    <property type="term" value="C:vacuolar membrane"/>
    <property type="evidence" value="ECO:0007669"/>
    <property type="project" value="TreeGrafter"/>
</dbReference>
<dbReference type="VEuPathDB" id="FungiDB:BON22_2417"/>
<comment type="similarity">
    <text evidence="1">Belongs to the NPR2 family.</text>
</comment>
<dbReference type="GO" id="GO:1990130">
    <property type="term" value="C:GATOR1 complex"/>
    <property type="evidence" value="ECO:0007669"/>
    <property type="project" value="TreeGrafter"/>
</dbReference>
<sequence length="581" mass="64847">MNGILWWLRSTNTLFPGFSPIEAIFYTVFHPTEGTKVSHQVPPGSIVPSQKATSAAMSEPLFDFDAVKNYIIPKAPLCNHLLTLKVDQYRIVGFPVSISGSHYARNSFSFNFCFVFKYGDNTLPFENDIRRLGRVFTNLEEQYQILSKKENDLIYFKNVAPLHSNSAPDSVESSPGNDEAGRSSSMDSSYAGSTVGGASTTYEQIMSDLENNINSSTPLGITNKDNMMTLDSVESLIEQIHQDLNNYSECLIPIDSGNSIDIKLLPLLPPPPKICPEDVPITTVHLEGLVDVNWDPTMLKILPFINGINSVKRISLLANADYSVIRSCIQHLMYYKCIIICDIFQFSNTYAPTSDIGLFLTEPDMASECQAYVVAPSIFKGLPYEATPQQKSSDKGGESSSISSRKGSSTLSLPKKAKKDIVVLPSKAKLFYLYRSLHQGQSVKQWYKDHSTDLECVDLRRFITFGVMRGLIYRVHSYPIIDSLITNESAQDALFTNYLESLNLIKTPNGKTAPPITKEPPAFRRKNSTILTDQQREQVVELSKLLKTVRNMDALCTEMNMDRASLEGLLRKVGPYNVVNS</sequence>
<dbReference type="GO" id="GO:1904262">
    <property type="term" value="P:negative regulation of TORC1 signaling"/>
    <property type="evidence" value="ECO:0007669"/>
    <property type="project" value="TreeGrafter"/>
</dbReference>
<evidence type="ECO:0000313" key="4">
    <source>
        <dbReference type="Proteomes" id="UP000189513"/>
    </source>
</evidence>
<dbReference type="OMA" id="IDVNWDP"/>
<feature type="compositionally biased region" description="Low complexity" evidence="2">
    <location>
        <begin position="398"/>
        <end position="411"/>
    </location>
</feature>
<comment type="caution">
    <text evidence="3">The sequence shown here is derived from an EMBL/GenBank/DDBJ whole genome shotgun (WGS) entry which is preliminary data.</text>
</comment>
<dbReference type="InterPro" id="IPR009348">
    <property type="entry name" value="NPR2-like"/>
</dbReference>
<dbReference type="EMBL" id="MPUK01000004">
    <property type="protein sequence ID" value="ONH67685.1"/>
    <property type="molecule type" value="Genomic_DNA"/>
</dbReference>
<name>A0A1V2L7V2_CYBFA</name>
<accession>A0A1V2L7V2</accession>
<dbReference type="PANTHER" id="PTHR12991">
    <property type="entry name" value="NITROGEN PERMEASE REGULATOR 2/TUMOR SUPPRESSOR CANDIDATE 4"/>
    <property type="match status" value="1"/>
</dbReference>
<dbReference type="AlphaFoldDB" id="A0A1V2L7V2"/>
<protein>
    <submittedName>
        <fullName evidence="3">Nitrogen permease regulator 2</fullName>
    </submittedName>
</protein>
<dbReference type="PANTHER" id="PTHR12991:SF10">
    <property type="entry name" value="GATOR COMPLEX PROTEIN NPRL2"/>
    <property type="match status" value="1"/>
</dbReference>
<keyword evidence="4" id="KW-1185">Reference proteome</keyword>
<dbReference type="GO" id="GO:0010508">
    <property type="term" value="P:positive regulation of autophagy"/>
    <property type="evidence" value="ECO:0007669"/>
    <property type="project" value="TreeGrafter"/>
</dbReference>
<dbReference type="GO" id="GO:0005096">
    <property type="term" value="F:GTPase activator activity"/>
    <property type="evidence" value="ECO:0007669"/>
    <property type="project" value="TreeGrafter"/>
</dbReference>
<evidence type="ECO:0000256" key="2">
    <source>
        <dbReference type="SAM" id="MobiDB-lite"/>
    </source>
</evidence>
<dbReference type="Pfam" id="PF06218">
    <property type="entry name" value="NPR2"/>
    <property type="match status" value="1"/>
</dbReference>
<dbReference type="Proteomes" id="UP000189513">
    <property type="component" value="Unassembled WGS sequence"/>
</dbReference>
<evidence type="ECO:0000256" key="1">
    <source>
        <dbReference type="ARBA" id="ARBA00008433"/>
    </source>
</evidence>
<feature type="region of interest" description="Disordered" evidence="2">
    <location>
        <begin position="387"/>
        <end position="411"/>
    </location>
</feature>
<proteinExistence type="inferred from homology"/>